<keyword evidence="2" id="KW-1185">Reference proteome</keyword>
<name>A0A3D9HM81_9FLAO</name>
<dbReference type="OrthoDB" id="1443063at2"/>
<dbReference type="AlphaFoldDB" id="A0A3D9HM81"/>
<sequence>MEYFRELKINKSEQDLHQQLTLANLGKFCTEIFNLEDPSKTESQIGGIWGEFTLSRSQIKGGVRFALLECPNALCWTITTGHPPNPESVFIHLTINRLEKEEEFIKEIIDLLDDLELNLRGFLQ</sequence>
<reference evidence="1 2" key="1">
    <citation type="submission" date="2018-07" db="EMBL/GenBank/DDBJ databases">
        <title>Genomic Encyclopedia of Type Strains, Phase III (KMG-III): the genomes of soil and plant-associated and newly described type strains.</title>
        <authorList>
            <person name="Whitman W."/>
        </authorList>
    </citation>
    <scope>NUCLEOTIDE SEQUENCE [LARGE SCALE GENOMIC DNA]</scope>
    <source>
        <strain evidence="1 2">CECT 8487</strain>
    </source>
</reference>
<organism evidence="1 2">
    <name type="scientific">Seonamhaeicola aphaedonensis</name>
    <dbReference type="NCBI Taxonomy" id="1461338"/>
    <lineage>
        <taxon>Bacteria</taxon>
        <taxon>Pseudomonadati</taxon>
        <taxon>Bacteroidota</taxon>
        <taxon>Flavobacteriia</taxon>
        <taxon>Flavobacteriales</taxon>
        <taxon>Flavobacteriaceae</taxon>
    </lineage>
</organism>
<dbReference type="EMBL" id="QRDX01000001">
    <property type="protein sequence ID" value="RED50612.1"/>
    <property type="molecule type" value="Genomic_DNA"/>
</dbReference>
<evidence type="ECO:0000313" key="2">
    <source>
        <dbReference type="Proteomes" id="UP000256629"/>
    </source>
</evidence>
<evidence type="ECO:0000313" key="1">
    <source>
        <dbReference type="EMBL" id="RED50612.1"/>
    </source>
</evidence>
<dbReference type="RefSeq" id="WP_116039525.1">
    <property type="nucleotide sequence ID" value="NZ_QRDX01000001.1"/>
</dbReference>
<protein>
    <submittedName>
        <fullName evidence="1">Uncharacterized protein</fullName>
    </submittedName>
</protein>
<comment type="caution">
    <text evidence="1">The sequence shown here is derived from an EMBL/GenBank/DDBJ whole genome shotgun (WGS) entry which is preliminary data.</text>
</comment>
<proteinExistence type="predicted"/>
<gene>
    <name evidence="1" type="ORF">DFQ02_101648</name>
</gene>
<dbReference type="Proteomes" id="UP000256629">
    <property type="component" value="Unassembled WGS sequence"/>
</dbReference>
<accession>A0A3D9HM81</accession>